<dbReference type="Pfam" id="PF13559">
    <property type="entry name" value="DUF4129"/>
    <property type="match status" value="1"/>
</dbReference>
<feature type="domain" description="Transglutaminase-like" evidence="2">
    <location>
        <begin position="436"/>
        <end position="505"/>
    </location>
</feature>
<feature type="transmembrane region" description="Helical" evidence="1">
    <location>
        <begin position="179"/>
        <end position="201"/>
    </location>
</feature>
<organism evidence="3 4">
    <name type="scientific">Stigmatella aurantiaca (strain DW4/3-1)</name>
    <dbReference type="NCBI Taxonomy" id="378806"/>
    <lineage>
        <taxon>Bacteria</taxon>
        <taxon>Pseudomonadati</taxon>
        <taxon>Myxococcota</taxon>
        <taxon>Myxococcia</taxon>
        <taxon>Myxococcales</taxon>
        <taxon>Cystobacterineae</taxon>
        <taxon>Archangiaceae</taxon>
        <taxon>Stigmatella</taxon>
    </lineage>
</organism>
<reference evidence="3 4" key="1">
    <citation type="submission" date="2006-04" db="EMBL/GenBank/DDBJ databases">
        <authorList>
            <person name="Nierman W.C."/>
        </authorList>
    </citation>
    <scope>NUCLEOTIDE SEQUENCE [LARGE SCALE GENOMIC DNA]</scope>
    <source>
        <strain evidence="3 4">DW4/3-1</strain>
    </source>
</reference>
<dbReference type="AlphaFoldDB" id="Q08TI3"/>
<proteinExistence type="predicted"/>
<dbReference type="Proteomes" id="UP000032702">
    <property type="component" value="Unassembled WGS sequence"/>
</dbReference>
<dbReference type="InterPro" id="IPR002931">
    <property type="entry name" value="Transglutaminase-like"/>
</dbReference>
<dbReference type="InterPro" id="IPR038765">
    <property type="entry name" value="Papain-like_cys_pep_sf"/>
</dbReference>
<dbReference type="InterPro" id="IPR052901">
    <property type="entry name" value="Bact_TGase-like"/>
</dbReference>
<evidence type="ECO:0000313" key="3">
    <source>
        <dbReference type="EMBL" id="EAU63794.1"/>
    </source>
</evidence>
<evidence type="ECO:0000259" key="2">
    <source>
        <dbReference type="SMART" id="SM00460"/>
    </source>
</evidence>
<evidence type="ECO:0000256" key="1">
    <source>
        <dbReference type="SAM" id="Phobius"/>
    </source>
</evidence>
<dbReference type="PANTHER" id="PTHR42736:SF1">
    <property type="entry name" value="PROTEIN-GLUTAMINE GAMMA-GLUTAMYLTRANSFERASE"/>
    <property type="match status" value="1"/>
</dbReference>
<protein>
    <recommendedName>
        <fullName evidence="2">Transglutaminase-like domain-containing protein</fullName>
    </recommendedName>
</protein>
<dbReference type="PATRIC" id="fig|378806.16.peg.2665"/>
<evidence type="ECO:0000313" key="4">
    <source>
        <dbReference type="Proteomes" id="UP000032702"/>
    </source>
</evidence>
<feature type="transmembrane region" description="Helical" evidence="1">
    <location>
        <begin position="48"/>
        <end position="67"/>
    </location>
</feature>
<dbReference type="EMBL" id="AAMD01000146">
    <property type="protein sequence ID" value="EAU63794.1"/>
    <property type="molecule type" value="Genomic_DNA"/>
</dbReference>
<dbReference type="PANTHER" id="PTHR42736">
    <property type="entry name" value="PROTEIN-GLUTAMINE GAMMA-GLUTAMYLTRANSFERASE"/>
    <property type="match status" value="1"/>
</dbReference>
<dbReference type="Pfam" id="PF11992">
    <property type="entry name" value="TgpA_N"/>
    <property type="match status" value="1"/>
</dbReference>
<dbReference type="RefSeq" id="WP_002617329.1">
    <property type="nucleotide sequence ID" value="NC_014623.1"/>
</dbReference>
<dbReference type="InterPro" id="IPR021878">
    <property type="entry name" value="TgpA_N"/>
</dbReference>
<comment type="caution">
    <text evidence="3">The sequence shown here is derived from an EMBL/GenBank/DDBJ whole genome shotgun (WGS) entry which is preliminary data.</text>
</comment>
<feature type="transmembrane region" description="Helical" evidence="1">
    <location>
        <begin position="567"/>
        <end position="587"/>
    </location>
</feature>
<dbReference type="OrthoDB" id="9804872at2"/>
<accession>Q08TI3</accession>
<dbReference type="Gene3D" id="3.10.620.30">
    <property type="match status" value="1"/>
</dbReference>
<keyword evidence="1" id="KW-0812">Transmembrane</keyword>
<dbReference type="SMART" id="SM00460">
    <property type="entry name" value="TGc"/>
    <property type="match status" value="1"/>
</dbReference>
<feature type="transmembrane region" description="Helical" evidence="1">
    <location>
        <begin position="74"/>
        <end position="91"/>
    </location>
</feature>
<feature type="transmembrane region" description="Helical" evidence="1">
    <location>
        <begin position="126"/>
        <end position="159"/>
    </location>
</feature>
<dbReference type="Pfam" id="PF01841">
    <property type="entry name" value="Transglut_core"/>
    <property type="match status" value="1"/>
</dbReference>
<sequence>MARLRVPARGTTGGGSVSGASRLRLVLRDLAAGAAFASMAVSGQLPTWTLLLFGLALVSALMGWRIFARRTKATAAVLLGVAGVLVFSVYAGHVDLVVASCAFAGLIAGHRLLSMPEPRTDGQVHLAGLLMVAGGAALSGELAFALCLLAFGVLASLSMGLSVVEGAVPPGEPVPVRAVMRPLGSGIFFAVCGAAAFFLLFPRLNWNMAARRSAPGLGATTGLADTVRLGGEGTLKSNPRVVLRAQLTPDPVRERLDAYWLARTYDTFDGQEWTSIGQPKRTRPRVTLRHGGEHSIHQRIELLPAYGGTTLVALETPTRLGNALAHSATGSQRTPLTELGGGEVRFQVPAIAYSYEATSLPPEEDATTPMSEAERGQLLALPDRLDPRVAALAQRVLQGEKDPLAAARKLAAFLQREYTYTLELSGDVEEPLVDFLFVRKAGHCEHFATALTLLLRTQGISARLASGFFGGERVEDGYVVRAGDAHAWTHVLMPGRGFVTVDATPPANRASQSLAALEFLTGLYEALETRWRSTVVDFSLRDQLQLAQGLVRPPRGPRRDTTRLPPARIWGLAIAAGLVTYSVWQLLSRRSSSPKPHQATHLADAVERLLGEAGVRMREGEALEELTSRLTREQPTLAAPLVPLTRRYLEARFGQRPLQPGETERLLGPLRQVLQTRRAS</sequence>
<name>Q08TI3_STIAD</name>
<gene>
    <name evidence="3" type="ORF">STIAU_2460</name>
</gene>
<keyword evidence="1" id="KW-1133">Transmembrane helix</keyword>
<dbReference type="InterPro" id="IPR025403">
    <property type="entry name" value="TgpA-like_C"/>
</dbReference>
<dbReference type="SUPFAM" id="SSF54001">
    <property type="entry name" value="Cysteine proteinases"/>
    <property type="match status" value="1"/>
</dbReference>
<keyword evidence="1" id="KW-0472">Membrane</keyword>